<dbReference type="PANTHER" id="PTHR31238">
    <property type="entry name" value="GERMIN-LIKE PROTEIN SUBFAMILY 3 MEMBER 3"/>
    <property type="match status" value="1"/>
</dbReference>
<dbReference type="EMBL" id="JALJOQ010000011">
    <property type="protein sequence ID" value="KAK9811138.1"/>
    <property type="molecule type" value="Genomic_DNA"/>
</dbReference>
<comment type="caution">
    <text evidence="11">The sequence shown here is derived from an EMBL/GenBank/DDBJ whole genome shotgun (WGS) entry which is preliminary data.</text>
</comment>
<evidence type="ECO:0000259" key="10">
    <source>
        <dbReference type="SMART" id="SM00835"/>
    </source>
</evidence>
<keyword evidence="12" id="KW-1185">Reference proteome</keyword>
<evidence type="ECO:0000256" key="9">
    <source>
        <dbReference type="RuleBase" id="RU366015"/>
    </source>
</evidence>
<keyword evidence="4 9" id="KW-0964">Secreted</keyword>
<keyword evidence="5 7" id="KW-0479">Metal-binding</keyword>
<keyword evidence="6 7" id="KW-0464">Manganese</keyword>
<evidence type="ECO:0000313" key="11">
    <source>
        <dbReference type="EMBL" id="KAK9811138.1"/>
    </source>
</evidence>
<evidence type="ECO:0000256" key="5">
    <source>
        <dbReference type="ARBA" id="ARBA00022723"/>
    </source>
</evidence>
<feature type="chain" id="PRO_5043092993" description="Germin-like protein" evidence="9">
    <location>
        <begin position="21"/>
        <end position="228"/>
    </location>
</feature>
<evidence type="ECO:0000313" key="12">
    <source>
        <dbReference type="Proteomes" id="UP001465755"/>
    </source>
</evidence>
<dbReference type="PRINTS" id="PR00325">
    <property type="entry name" value="GERMIN"/>
</dbReference>
<reference evidence="11 12" key="1">
    <citation type="journal article" date="2024" name="Nat. Commun.">
        <title>Phylogenomics reveals the evolutionary origins of lichenization in chlorophyte algae.</title>
        <authorList>
            <person name="Puginier C."/>
            <person name="Libourel C."/>
            <person name="Otte J."/>
            <person name="Skaloud P."/>
            <person name="Haon M."/>
            <person name="Grisel S."/>
            <person name="Petersen M."/>
            <person name="Berrin J.G."/>
            <person name="Delaux P.M."/>
            <person name="Dal Grande F."/>
            <person name="Keller J."/>
        </authorList>
    </citation>
    <scope>NUCLEOTIDE SEQUENCE [LARGE SCALE GENOMIC DNA]</scope>
    <source>
        <strain evidence="11 12">SAG 2036</strain>
    </source>
</reference>
<feature type="binding site" evidence="8">
    <location>
        <position position="97"/>
    </location>
    <ligand>
        <name>Mn(2+)</name>
        <dbReference type="ChEBI" id="CHEBI:29035"/>
    </ligand>
</feature>
<feature type="domain" description="Cupin type-1" evidence="10">
    <location>
        <begin position="44"/>
        <end position="195"/>
    </location>
</feature>
<dbReference type="AlphaFoldDB" id="A0AAW1PR94"/>
<dbReference type="Pfam" id="PF00190">
    <property type="entry name" value="Cupin_1"/>
    <property type="match status" value="1"/>
</dbReference>
<feature type="signal peptide" evidence="9">
    <location>
        <begin position="1"/>
        <end position="20"/>
    </location>
</feature>
<comment type="similarity">
    <text evidence="2 9">Belongs to the germin family.</text>
</comment>
<evidence type="ECO:0000256" key="6">
    <source>
        <dbReference type="ARBA" id="ARBA00023211"/>
    </source>
</evidence>
<gene>
    <name evidence="11" type="ORF">WJX73_006095</name>
</gene>
<evidence type="ECO:0000256" key="7">
    <source>
        <dbReference type="PIRSR" id="PIRSR601929-1"/>
    </source>
</evidence>
<feature type="binding site" evidence="8">
    <location>
        <position position="95"/>
    </location>
    <ligand>
        <name>Mn(2+)</name>
        <dbReference type="ChEBI" id="CHEBI:29035"/>
    </ligand>
</feature>
<protein>
    <recommendedName>
        <fullName evidence="9">Germin-like protein</fullName>
    </recommendedName>
</protein>
<feature type="binding site" evidence="8">
    <location>
        <position position="102"/>
    </location>
    <ligand>
        <name>Mn(2+)</name>
        <dbReference type="ChEBI" id="CHEBI:29035"/>
    </ligand>
</feature>
<dbReference type="GO" id="GO:0048046">
    <property type="term" value="C:apoplast"/>
    <property type="evidence" value="ECO:0007669"/>
    <property type="project" value="UniProtKB-SubCell"/>
</dbReference>
<sequence length="228" mass="24073">MAGKRTAALLALVFLGSAAAQVNLNTAQFETEAAQRDQFGPEAFQFDFPAVAANTAAGSIRNMDLGSNPFLGTLPHGGLAQNEDVFSPCTINVPHVHPRGNEIYYVIDGALEWGIQQEAGATTGFSTGNLTSGQLVVVPQGLLHYVYNPSCSTTRLLQFWDNSDFGTVIQYANIVNNFPVEVLNAFTGLDASEIEVLKAAVPKPTGAITQGSICLERCGVAPTPTAGK</sequence>
<feature type="binding site" evidence="8">
    <location>
        <position position="144"/>
    </location>
    <ligand>
        <name>Mn(2+)</name>
        <dbReference type="ChEBI" id="CHEBI:29035"/>
    </ligand>
</feature>
<keyword evidence="3 9" id="KW-0052">Apoplast</keyword>
<dbReference type="InterPro" id="IPR006045">
    <property type="entry name" value="Cupin_1"/>
</dbReference>
<keyword evidence="9" id="KW-0732">Signal</keyword>
<dbReference type="GO" id="GO:0030145">
    <property type="term" value="F:manganese ion binding"/>
    <property type="evidence" value="ECO:0007669"/>
    <property type="project" value="UniProtKB-UniRule"/>
</dbReference>
<organism evidence="11 12">
    <name type="scientific">Symbiochloris irregularis</name>
    <dbReference type="NCBI Taxonomy" id="706552"/>
    <lineage>
        <taxon>Eukaryota</taxon>
        <taxon>Viridiplantae</taxon>
        <taxon>Chlorophyta</taxon>
        <taxon>core chlorophytes</taxon>
        <taxon>Trebouxiophyceae</taxon>
        <taxon>Trebouxiales</taxon>
        <taxon>Trebouxiaceae</taxon>
        <taxon>Symbiochloris</taxon>
    </lineage>
</organism>
<name>A0AAW1PR94_9CHLO</name>
<feature type="binding site" evidence="7">
    <location>
        <position position="82"/>
    </location>
    <ligand>
        <name>oxalate</name>
        <dbReference type="ChEBI" id="CHEBI:30623"/>
    </ligand>
</feature>
<dbReference type="InterPro" id="IPR001929">
    <property type="entry name" value="Germin"/>
</dbReference>
<feature type="binding site" evidence="7">
    <location>
        <position position="102"/>
    </location>
    <ligand>
        <name>oxalate</name>
        <dbReference type="ChEBI" id="CHEBI:30623"/>
    </ligand>
</feature>
<dbReference type="SUPFAM" id="SSF51182">
    <property type="entry name" value="RmlC-like cupins"/>
    <property type="match status" value="1"/>
</dbReference>
<dbReference type="SMART" id="SM00835">
    <property type="entry name" value="Cupin_1"/>
    <property type="match status" value="1"/>
</dbReference>
<dbReference type="Proteomes" id="UP001465755">
    <property type="component" value="Unassembled WGS sequence"/>
</dbReference>
<evidence type="ECO:0000256" key="4">
    <source>
        <dbReference type="ARBA" id="ARBA00022525"/>
    </source>
</evidence>
<evidence type="ECO:0000256" key="8">
    <source>
        <dbReference type="PIRSR" id="PIRSR601929-2"/>
    </source>
</evidence>
<dbReference type="InterPro" id="IPR014710">
    <property type="entry name" value="RmlC-like_jellyroll"/>
</dbReference>
<proteinExistence type="inferred from homology"/>
<evidence type="ECO:0000256" key="3">
    <source>
        <dbReference type="ARBA" id="ARBA00022523"/>
    </source>
</evidence>
<accession>A0AAW1PR94</accession>
<dbReference type="Gene3D" id="2.60.120.10">
    <property type="entry name" value="Jelly Rolls"/>
    <property type="match status" value="1"/>
</dbReference>
<evidence type="ECO:0000256" key="1">
    <source>
        <dbReference type="ARBA" id="ARBA00004271"/>
    </source>
</evidence>
<evidence type="ECO:0000256" key="2">
    <source>
        <dbReference type="ARBA" id="ARBA00007456"/>
    </source>
</evidence>
<comment type="subcellular location">
    <subcellularLocation>
        <location evidence="1 9">Secreted</location>
        <location evidence="1 9">Extracellular space</location>
        <location evidence="1 9">Apoplast</location>
    </subcellularLocation>
</comment>
<dbReference type="InterPro" id="IPR011051">
    <property type="entry name" value="RmlC_Cupin_sf"/>
</dbReference>
<feature type="binding site" evidence="7">
    <location>
        <position position="92"/>
    </location>
    <ligand>
        <name>oxalate</name>
        <dbReference type="ChEBI" id="CHEBI:30623"/>
    </ligand>
</feature>
<feature type="binding site" evidence="7">
    <location>
        <position position="97"/>
    </location>
    <ligand>
        <name>oxalate</name>
        <dbReference type="ChEBI" id="CHEBI:30623"/>
    </ligand>
</feature>